<feature type="transmembrane region" description="Helical" evidence="5">
    <location>
        <begin position="302"/>
        <end position="321"/>
    </location>
</feature>
<comment type="caution">
    <text evidence="7">The sequence shown here is derived from an EMBL/GenBank/DDBJ whole genome shotgun (WGS) entry which is preliminary data.</text>
</comment>
<dbReference type="GO" id="GO:0016020">
    <property type="term" value="C:membrane"/>
    <property type="evidence" value="ECO:0007669"/>
    <property type="project" value="UniProtKB-SubCell"/>
</dbReference>
<evidence type="ECO:0000256" key="3">
    <source>
        <dbReference type="ARBA" id="ARBA00022989"/>
    </source>
</evidence>
<keyword evidence="8" id="KW-1185">Reference proteome</keyword>
<dbReference type="Pfam" id="PF07690">
    <property type="entry name" value="MFS_1"/>
    <property type="match status" value="1"/>
</dbReference>
<dbReference type="InterPro" id="IPR050382">
    <property type="entry name" value="MFS_Na/Anion_cotransporter"/>
</dbReference>
<dbReference type="InterPro" id="IPR020846">
    <property type="entry name" value="MFS_dom"/>
</dbReference>
<feature type="transmembrane region" description="Helical" evidence="5">
    <location>
        <begin position="392"/>
        <end position="411"/>
    </location>
</feature>
<feature type="transmembrane region" description="Helical" evidence="5">
    <location>
        <begin position="139"/>
        <end position="160"/>
    </location>
</feature>
<reference evidence="7 8" key="1">
    <citation type="submission" date="2019-12" db="EMBL/GenBank/DDBJ databases">
        <title>Novel species isolated from a subtropical stream in China.</title>
        <authorList>
            <person name="Lu H."/>
        </authorList>
    </citation>
    <scope>NUCLEOTIDE SEQUENCE [LARGE SCALE GENOMIC DNA]</scope>
    <source>
        <strain evidence="7 8">FT127W</strain>
    </source>
</reference>
<dbReference type="Gene3D" id="1.20.1250.20">
    <property type="entry name" value="MFS general substrate transporter like domains"/>
    <property type="match status" value="2"/>
</dbReference>
<sequence>MFASKIKGLRWWMISLIMLGAVINYLTRSTLAVSAPTLLAELHITTQEYSYITAAFQGAIMLQPLCGYVLDVIGLKFGFAMFAAAWSVICMAHGMATSWQALAGLRGLLGLAEGSANPAGMKAVSEWFPAKERGLAGGIFNIGASFGSMLAPPLVVWAILHYNWQSAFVITGALGLVWVAAWLLLYDAPARHRRLSQAEAQHIAAGQEQHLQGDGTRPSILSILKMRNFWGIALPRFLADPAWGTLSFWVPLYLTTVRHFDLMQIAMFAWLPFLAADLGCLFGPLVVLALQKRGVRLINARRGAFTLGACMMMGVAFVGFVDSPYAAIALLSLAGFAHQTLSVTVITMSSDLFRRNEVATVAGMCGTFGNLGLLIFSLLIGGLMASVGYTPFFVSLAVLDLLAAALLWTLVREPSHTLQH</sequence>
<evidence type="ECO:0000256" key="2">
    <source>
        <dbReference type="ARBA" id="ARBA00022692"/>
    </source>
</evidence>
<dbReference type="PROSITE" id="PS50850">
    <property type="entry name" value="MFS"/>
    <property type="match status" value="1"/>
</dbReference>
<dbReference type="PANTHER" id="PTHR11662:SF285">
    <property type="entry name" value="HEXURONATE TRANSPORTER"/>
    <property type="match status" value="1"/>
</dbReference>
<dbReference type="GO" id="GO:0015134">
    <property type="term" value="F:hexuronate transmembrane transporter activity"/>
    <property type="evidence" value="ECO:0007669"/>
    <property type="project" value="TreeGrafter"/>
</dbReference>
<evidence type="ECO:0000313" key="7">
    <source>
        <dbReference type="EMBL" id="MYN08058.1"/>
    </source>
</evidence>
<proteinExistence type="predicted"/>
<dbReference type="AlphaFoldDB" id="A0A7X4HB83"/>
<dbReference type="InterPro" id="IPR036259">
    <property type="entry name" value="MFS_trans_sf"/>
</dbReference>
<feature type="transmembrane region" description="Helical" evidence="5">
    <location>
        <begin position="9"/>
        <end position="27"/>
    </location>
</feature>
<keyword evidence="3 5" id="KW-1133">Transmembrane helix</keyword>
<gene>
    <name evidence="7" type="ORF">GTP77_12020</name>
</gene>
<feature type="transmembrane region" description="Helical" evidence="5">
    <location>
        <begin position="77"/>
        <end position="96"/>
    </location>
</feature>
<name>A0A7X4HB83_9BURK</name>
<dbReference type="InterPro" id="IPR011701">
    <property type="entry name" value="MFS"/>
</dbReference>
<dbReference type="RefSeq" id="WP_161072396.1">
    <property type="nucleotide sequence ID" value="NZ_WWCU01000011.1"/>
</dbReference>
<evidence type="ECO:0000256" key="1">
    <source>
        <dbReference type="ARBA" id="ARBA00004141"/>
    </source>
</evidence>
<evidence type="ECO:0000256" key="5">
    <source>
        <dbReference type="SAM" id="Phobius"/>
    </source>
</evidence>
<dbReference type="CDD" id="cd17319">
    <property type="entry name" value="MFS_ExuT_GudP_like"/>
    <property type="match status" value="1"/>
</dbReference>
<evidence type="ECO:0000256" key="4">
    <source>
        <dbReference type="ARBA" id="ARBA00023136"/>
    </source>
</evidence>
<feature type="transmembrane region" description="Helical" evidence="5">
    <location>
        <begin position="166"/>
        <end position="186"/>
    </location>
</feature>
<keyword evidence="4 5" id="KW-0472">Membrane</keyword>
<dbReference type="PANTHER" id="PTHR11662">
    <property type="entry name" value="SOLUTE CARRIER FAMILY 17"/>
    <property type="match status" value="1"/>
</dbReference>
<feature type="transmembrane region" description="Helical" evidence="5">
    <location>
        <begin position="327"/>
        <end position="346"/>
    </location>
</feature>
<accession>A0A7X4HB83</accession>
<evidence type="ECO:0000259" key="6">
    <source>
        <dbReference type="PROSITE" id="PS50850"/>
    </source>
</evidence>
<dbReference type="SUPFAM" id="SSF103473">
    <property type="entry name" value="MFS general substrate transporter"/>
    <property type="match status" value="1"/>
</dbReference>
<feature type="transmembrane region" description="Helical" evidence="5">
    <location>
        <begin position="358"/>
        <end position="380"/>
    </location>
</feature>
<dbReference type="EMBL" id="WWCU01000011">
    <property type="protein sequence ID" value="MYN08058.1"/>
    <property type="molecule type" value="Genomic_DNA"/>
</dbReference>
<feature type="transmembrane region" description="Helical" evidence="5">
    <location>
        <begin position="229"/>
        <end position="250"/>
    </location>
</feature>
<evidence type="ECO:0000313" key="8">
    <source>
        <dbReference type="Proteomes" id="UP000450676"/>
    </source>
</evidence>
<feature type="domain" description="Major facilitator superfamily (MFS) profile" evidence="6">
    <location>
        <begin position="13"/>
        <end position="415"/>
    </location>
</feature>
<organism evidence="7 8">
    <name type="scientific">Pseudoduganella aquatica</name>
    <dbReference type="NCBI Taxonomy" id="2660641"/>
    <lineage>
        <taxon>Bacteria</taxon>
        <taxon>Pseudomonadati</taxon>
        <taxon>Pseudomonadota</taxon>
        <taxon>Betaproteobacteria</taxon>
        <taxon>Burkholderiales</taxon>
        <taxon>Oxalobacteraceae</taxon>
        <taxon>Telluria group</taxon>
        <taxon>Pseudoduganella</taxon>
    </lineage>
</organism>
<dbReference type="Proteomes" id="UP000450676">
    <property type="component" value="Unassembled WGS sequence"/>
</dbReference>
<comment type="subcellular location">
    <subcellularLocation>
        <location evidence="1">Membrane</location>
        <topology evidence="1">Multi-pass membrane protein</topology>
    </subcellularLocation>
</comment>
<protein>
    <submittedName>
        <fullName evidence="7">MFS transporter</fullName>
    </submittedName>
</protein>
<keyword evidence="2 5" id="KW-0812">Transmembrane</keyword>
<feature type="transmembrane region" description="Helical" evidence="5">
    <location>
        <begin position="270"/>
        <end position="290"/>
    </location>
</feature>